<dbReference type="EMBL" id="CAJVPM010005031">
    <property type="protein sequence ID" value="CAG8519713.1"/>
    <property type="molecule type" value="Genomic_DNA"/>
</dbReference>
<evidence type="ECO:0000313" key="1">
    <source>
        <dbReference type="EMBL" id="CAG8519713.1"/>
    </source>
</evidence>
<dbReference type="Proteomes" id="UP000789860">
    <property type="component" value="Unassembled WGS sequence"/>
</dbReference>
<protein>
    <submittedName>
        <fullName evidence="1">8029_t:CDS:1</fullName>
    </submittedName>
</protein>
<gene>
    <name evidence="1" type="ORF">SCALOS_LOCUS4018</name>
</gene>
<name>A0ACA9LD62_9GLOM</name>
<reference evidence="1" key="1">
    <citation type="submission" date="2021-06" db="EMBL/GenBank/DDBJ databases">
        <authorList>
            <person name="Kallberg Y."/>
            <person name="Tangrot J."/>
            <person name="Rosling A."/>
        </authorList>
    </citation>
    <scope>NUCLEOTIDE SEQUENCE</scope>
    <source>
        <strain evidence="1">AU212A</strain>
    </source>
</reference>
<keyword evidence="2" id="KW-1185">Reference proteome</keyword>
<accession>A0ACA9LD62</accession>
<evidence type="ECO:0000313" key="2">
    <source>
        <dbReference type="Proteomes" id="UP000789860"/>
    </source>
</evidence>
<proteinExistence type="predicted"/>
<organism evidence="1 2">
    <name type="scientific">Scutellospora calospora</name>
    <dbReference type="NCBI Taxonomy" id="85575"/>
    <lineage>
        <taxon>Eukaryota</taxon>
        <taxon>Fungi</taxon>
        <taxon>Fungi incertae sedis</taxon>
        <taxon>Mucoromycota</taxon>
        <taxon>Glomeromycotina</taxon>
        <taxon>Glomeromycetes</taxon>
        <taxon>Diversisporales</taxon>
        <taxon>Gigasporaceae</taxon>
        <taxon>Scutellospora</taxon>
    </lineage>
</organism>
<sequence>ITKLSKDNGSAGRSRCRILCTVWRIALNEGSLIDFSEEHDIDLCPQVVLTDFESAVINAIQLEFDNVQHKGIQTSGLAIRYGTDENFSILIRHIPALAFLPHNEIPAAFDELKTHIPAEANDIIKWFEEYYVHGKIRRVHRNGTEIRSEPLFPPKFWSVCNNMEFAFPRTQNSVEGWHRRWETLVNCAHAGVFKIIKEIQKEQTNVEVSIEAVLRGAPRPQQRKHIVEHEQRIQVVFNDRDNWSLMEYLRGIAHNVYF</sequence>
<comment type="caution">
    <text evidence="1">The sequence shown here is derived from an EMBL/GenBank/DDBJ whole genome shotgun (WGS) entry which is preliminary data.</text>
</comment>
<feature type="non-terminal residue" evidence="1">
    <location>
        <position position="1"/>
    </location>
</feature>